<reference evidence="8" key="1">
    <citation type="journal article" date="2021" name="IMA Fungus">
        <title>Genomic characterization of three marine fungi, including Emericellopsis atlantica sp. nov. with signatures of a generalist lifestyle and marine biomass degradation.</title>
        <authorList>
            <person name="Hagestad O.C."/>
            <person name="Hou L."/>
            <person name="Andersen J.H."/>
            <person name="Hansen E.H."/>
            <person name="Altermark B."/>
            <person name="Li C."/>
            <person name="Kuhnert E."/>
            <person name="Cox R.J."/>
            <person name="Crous P.W."/>
            <person name="Spatafora J.W."/>
            <person name="Lail K."/>
            <person name="Amirebrahimi M."/>
            <person name="Lipzen A."/>
            <person name="Pangilinan J."/>
            <person name="Andreopoulos W."/>
            <person name="Hayes R.D."/>
            <person name="Ng V."/>
            <person name="Grigoriev I.V."/>
            <person name="Jackson S.A."/>
            <person name="Sutton T.D.S."/>
            <person name="Dobson A.D.W."/>
            <person name="Rama T."/>
        </authorList>
    </citation>
    <scope>NUCLEOTIDE SEQUENCE</scope>
    <source>
        <strain evidence="8">TS7</strain>
    </source>
</reference>
<name>A0A9P7ZNZ3_9HYPO</name>
<dbReference type="Pfam" id="PF07690">
    <property type="entry name" value="MFS_1"/>
    <property type="match status" value="1"/>
</dbReference>
<sequence>MNMATTPAQTQTLESHALSSPATWTLQPEPRSQSAPAAPTEPCEQLDENIDSNSLDRETLLKVASASFSFFCAGVNDGSTGAIIPHVIRDYNVNTAIVSSIYGATFAGWVVAALTNTHLGQYLDLGAMLALGAVLQILAQALRAWMPPFGLYVTTFFLVAVGAAYNDTHANTFVATVKGAHRWLAVIHASFMGGCLVGPFVATAVASAGEQRTWNLFYIFPVGICLANLGFIAWAFRDSFTLHPTRHLPGGTDIEGEESQVTRGKDATALIRAALGRPAVWLLSLFYFFYIGSQITSNGWVVEYLVEVRGGDLSRMGYVPAGFNGGCLLGRLLLAEPTHRLGERRMVFIYCVLAVGLQILFWMVPNIIAASVAISFVGFFTGPLFATGINVGTKLFPPELHSTALAFVFVFAQMGGSFFPVITGVIASSKGVGTLQPILVAILACTGISWLLVPSAKRQGNEAALHEE</sequence>
<dbReference type="FunFam" id="1.20.1250.20:FF:000286">
    <property type="entry name" value="MFS efflux transporter"/>
    <property type="match status" value="1"/>
</dbReference>
<gene>
    <name evidence="8" type="ORF">F5Z01DRAFT_546308</name>
</gene>
<dbReference type="InterPro" id="IPR051788">
    <property type="entry name" value="MFS_Transporter"/>
</dbReference>
<organism evidence="8 9">
    <name type="scientific">Emericellopsis atlantica</name>
    <dbReference type="NCBI Taxonomy" id="2614577"/>
    <lineage>
        <taxon>Eukaryota</taxon>
        <taxon>Fungi</taxon>
        <taxon>Dikarya</taxon>
        <taxon>Ascomycota</taxon>
        <taxon>Pezizomycotina</taxon>
        <taxon>Sordariomycetes</taxon>
        <taxon>Hypocreomycetidae</taxon>
        <taxon>Hypocreales</taxon>
        <taxon>Bionectriaceae</taxon>
        <taxon>Emericellopsis</taxon>
    </lineage>
</organism>
<evidence type="ECO:0000256" key="6">
    <source>
        <dbReference type="SAM" id="Phobius"/>
    </source>
</evidence>
<feature type="transmembrane region" description="Helical" evidence="6">
    <location>
        <begin position="316"/>
        <end position="334"/>
    </location>
</feature>
<evidence type="ECO:0000256" key="2">
    <source>
        <dbReference type="ARBA" id="ARBA00022692"/>
    </source>
</evidence>
<dbReference type="Gene3D" id="1.20.1250.20">
    <property type="entry name" value="MFS general substrate transporter like domains"/>
    <property type="match status" value="2"/>
</dbReference>
<dbReference type="GO" id="GO:0022857">
    <property type="term" value="F:transmembrane transporter activity"/>
    <property type="evidence" value="ECO:0007669"/>
    <property type="project" value="InterPro"/>
</dbReference>
<evidence type="ECO:0000256" key="3">
    <source>
        <dbReference type="ARBA" id="ARBA00022989"/>
    </source>
</evidence>
<keyword evidence="3 6" id="KW-1133">Transmembrane helix</keyword>
<accession>A0A9P7ZNZ3</accession>
<feature type="transmembrane region" description="Helical" evidence="6">
    <location>
        <begin position="215"/>
        <end position="236"/>
    </location>
</feature>
<comment type="caution">
    <text evidence="8">The sequence shown here is derived from an EMBL/GenBank/DDBJ whole genome shotgun (WGS) entry which is preliminary data.</text>
</comment>
<feature type="compositionally biased region" description="Polar residues" evidence="5">
    <location>
        <begin position="1"/>
        <end position="35"/>
    </location>
</feature>
<evidence type="ECO:0000256" key="5">
    <source>
        <dbReference type="SAM" id="MobiDB-lite"/>
    </source>
</evidence>
<dbReference type="Proteomes" id="UP000887229">
    <property type="component" value="Unassembled WGS sequence"/>
</dbReference>
<dbReference type="EMBL" id="MU251250">
    <property type="protein sequence ID" value="KAG9255535.1"/>
    <property type="molecule type" value="Genomic_DNA"/>
</dbReference>
<dbReference type="InterPro" id="IPR020846">
    <property type="entry name" value="MFS_dom"/>
</dbReference>
<feature type="transmembrane region" description="Helical" evidence="6">
    <location>
        <begin position="96"/>
        <end position="115"/>
    </location>
</feature>
<dbReference type="GO" id="GO:0016020">
    <property type="term" value="C:membrane"/>
    <property type="evidence" value="ECO:0007669"/>
    <property type="project" value="UniProtKB-SubCell"/>
</dbReference>
<keyword evidence="9" id="KW-1185">Reference proteome</keyword>
<dbReference type="AlphaFoldDB" id="A0A9P7ZNZ3"/>
<proteinExistence type="predicted"/>
<dbReference type="InterPro" id="IPR036259">
    <property type="entry name" value="MFS_trans_sf"/>
</dbReference>
<dbReference type="OrthoDB" id="413079at2759"/>
<keyword evidence="2 6" id="KW-0812">Transmembrane</keyword>
<dbReference type="SUPFAM" id="SSF103473">
    <property type="entry name" value="MFS general substrate transporter"/>
    <property type="match status" value="1"/>
</dbReference>
<feature type="transmembrane region" description="Helical" evidence="6">
    <location>
        <begin position="404"/>
        <end position="428"/>
    </location>
</feature>
<evidence type="ECO:0000256" key="4">
    <source>
        <dbReference type="ARBA" id="ARBA00023136"/>
    </source>
</evidence>
<feature type="transmembrane region" description="Helical" evidence="6">
    <location>
        <begin position="370"/>
        <end position="392"/>
    </location>
</feature>
<evidence type="ECO:0000256" key="1">
    <source>
        <dbReference type="ARBA" id="ARBA00004141"/>
    </source>
</evidence>
<dbReference type="PANTHER" id="PTHR23514">
    <property type="entry name" value="BYPASS OF STOP CODON PROTEIN 6"/>
    <property type="match status" value="1"/>
</dbReference>
<dbReference type="PROSITE" id="PS50850">
    <property type="entry name" value="MFS"/>
    <property type="match status" value="1"/>
</dbReference>
<feature type="region of interest" description="Disordered" evidence="5">
    <location>
        <begin position="1"/>
        <end position="44"/>
    </location>
</feature>
<keyword evidence="4 6" id="KW-0472">Membrane</keyword>
<feature type="transmembrane region" description="Helical" evidence="6">
    <location>
        <begin position="434"/>
        <end position="453"/>
    </location>
</feature>
<evidence type="ECO:0000313" key="9">
    <source>
        <dbReference type="Proteomes" id="UP000887229"/>
    </source>
</evidence>
<feature type="domain" description="Major facilitator superfamily (MFS) profile" evidence="7">
    <location>
        <begin position="62"/>
        <end position="457"/>
    </location>
</feature>
<dbReference type="RefSeq" id="XP_046119459.1">
    <property type="nucleotide sequence ID" value="XM_046260564.1"/>
</dbReference>
<comment type="subcellular location">
    <subcellularLocation>
        <location evidence="1">Membrane</location>
        <topology evidence="1">Multi-pass membrane protein</topology>
    </subcellularLocation>
</comment>
<evidence type="ECO:0000259" key="7">
    <source>
        <dbReference type="PROSITE" id="PS50850"/>
    </source>
</evidence>
<dbReference type="GeneID" id="70291467"/>
<feature type="transmembrane region" description="Helical" evidence="6">
    <location>
        <begin position="145"/>
        <end position="165"/>
    </location>
</feature>
<feature type="transmembrane region" description="Helical" evidence="6">
    <location>
        <begin position="279"/>
        <end position="296"/>
    </location>
</feature>
<dbReference type="PANTHER" id="PTHR23514:SF16">
    <property type="entry name" value="TRANSPORTER, PUTATIVE (AFU_ORTHOLOGUE AFUA_2G17270)-RELATED"/>
    <property type="match status" value="1"/>
</dbReference>
<evidence type="ECO:0000313" key="8">
    <source>
        <dbReference type="EMBL" id="KAG9255535.1"/>
    </source>
</evidence>
<protein>
    <submittedName>
        <fullName evidence="8">Major facilitator superfamily domain-containing protein</fullName>
    </submittedName>
</protein>
<feature type="transmembrane region" description="Helical" evidence="6">
    <location>
        <begin position="346"/>
        <end position="364"/>
    </location>
</feature>
<dbReference type="InterPro" id="IPR011701">
    <property type="entry name" value="MFS"/>
</dbReference>
<feature type="transmembrane region" description="Helical" evidence="6">
    <location>
        <begin position="186"/>
        <end position="209"/>
    </location>
</feature>